<evidence type="ECO:0000313" key="3">
    <source>
        <dbReference type="EMBL" id="CAB4346771.1"/>
    </source>
</evidence>
<dbReference type="HAMAP" id="MF_00376">
    <property type="entry name" value="Dephospho_CoA_kinase"/>
    <property type="match status" value="1"/>
</dbReference>
<evidence type="ECO:0000256" key="1">
    <source>
        <dbReference type="ARBA" id="ARBA00022741"/>
    </source>
</evidence>
<keyword evidence="1" id="KW-0547">Nucleotide-binding</keyword>
<gene>
    <name evidence="3" type="ORF">UFOPK3547_01466</name>
</gene>
<reference evidence="3" key="1">
    <citation type="submission" date="2020-05" db="EMBL/GenBank/DDBJ databases">
        <authorList>
            <person name="Chiriac C."/>
            <person name="Salcher M."/>
            <person name="Ghai R."/>
            <person name="Kavagutti S V."/>
        </authorList>
    </citation>
    <scope>NUCLEOTIDE SEQUENCE</scope>
</reference>
<keyword evidence="2" id="KW-0067">ATP-binding</keyword>
<organism evidence="3">
    <name type="scientific">freshwater metagenome</name>
    <dbReference type="NCBI Taxonomy" id="449393"/>
    <lineage>
        <taxon>unclassified sequences</taxon>
        <taxon>metagenomes</taxon>
        <taxon>ecological metagenomes</taxon>
    </lineage>
</organism>
<dbReference type="EMBL" id="CAESAN010000149">
    <property type="protein sequence ID" value="CAB4346771.1"/>
    <property type="molecule type" value="Genomic_DNA"/>
</dbReference>
<sequence length="185" mass="20034">MGSGKSTALDALTRLGALTLSTDAVVHGLYEQQHVLDEVTGRWGVEVAPGGVADRAAIARMAFADADERAWLESLLWPLVGSEVASFRERSLDHDPTPRAAVVETPLLFEAGMDGIYDATIAVIADEELRRLRAESRGHASADERHARQLTQQEKAQRATFVVVNDGTAEQMESELALILDQLAS</sequence>
<dbReference type="GO" id="GO:0005524">
    <property type="term" value="F:ATP binding"/>
    <property type="evidence" value="ECO:0007669"/>
    <property type="project" value="UniProtKB-KW"/>
</dbReference>
<protein>
    <submittedName>
        <fullName evidence="3">Unannotated protein</fullName>
    </submittedName>
</protein>
<dbReference type="NCBIfam" id="TIGR00152">
    <property type="entry name" value="dephospho-CoA kinase"/>
    <property type="match status" value="1"/>
</dbReference>
<dbReference type="InterPro" id="IPR001977">
    <property type="entry name" value="Depp_CoAkinase"/>
</dbReference>
<dbReference type="AlphaFoldDB" id="A0A6J5ZWL5"/>
<dbReference type="CDD" id="cd02022">
    <property type="entry name" value="DPCK"/>
    <property type="match status" value="1"/>
</dbReference>
<dbReference type="SUPFAM" id="SSF52540">
    <property type="entry name" value="P-loop containing nucleoside triphosphate hydrolases"/>
    <property type="match status" value="1"/>
</dbReference>
<dbReference type="GO" id="GO:0004140">
    <property type="term" value="F:dephospho-CoA kinase activity"/>
    <property type="evidence" value="ECO:0007669"/>
    <property type="project" value="InterPro"/>
</dbReference>
<dbReference type="Gene3D" id="3.40.50.300">
    <property type="entry name" value="P-loop containing nucleotide triphosphate hydrolases"/>
    <property type="match status" value="1"/>
</dbReference>
<dbReference type="PROSITE" id="PS51219">
    <property type="entry name" value="DPCK"/>
    <property type="match status" value="1"/>
</dbReference>
<name>A0A6J5ZWL5_9ZZZZ</name>
<evidence type="ECO:0000256" key="2">
    <source>
        <dbReference type="ARBA" id="ARBA00022840"/>
    </source>
</evidence>
<accession>A0A6J5ZWL5</accession>
<dbReference type="Pfam" id="PF01121">
    <property type="entry name" value="CoaE"/>
    <property type="match status" value="1"/>
</dbReference>
<dbReference type="GO" id="GO:0015937">
    <property type="term" value="P:coenzyme A biosynthetic process"/>
    <property type="evidence" value="ECO:0007669"/>
    <property type="project" value="InterPro"/>
</dbReference>
<dbReference type="InterPro" id="IPR027417">
    <property type="entry name" value="P-loop_NTPase"/>
</dbReference>
<proteinExistence type="inferred from homology"/>